<dbReference type="Gene3D" id="2.10.50.30">
    <property type="entry name" value="GPCR, family 3, nine cysteines domain"/>
    <property type="match status" value="1"/>
</dbReference>
<comment type="subcellular location">
    <subcellularLocation>
        <location evidence="1">Cell membrane</location>
        <topology evidence="1">Multi-pass membrane protein</topology>
    </subcellularLocation>
</comment>
<dbReference type="GeneID" id="107111988"/>
<feature type="transmembrane region" description="Helical" evidence="11">
    <location>
        <begin position="578"/>
        <end position="596"/>
    </location>
</feature>
<evidence type="ECO:0000256" key="8">
    <source>
        <dbReference type="ARBA" id="ARBA00023170"/>
    </source>
</evidence>
<dbReference type="PROSITE" id="PS00981">
    <property type="entry name" value="G_PROTEIN_RECEP_F3_3"/>
    <property type="match status" value="1"/>
</dbReference>
<dbReference type="Pfam" id="PF00003">
    <property type="entry name" value="7tm_3"/>
    <property type="match status" value="1"/>
</dbReference>
<keyword evidence="4" id="KW-0732">Signal</keyword>
<dbReference type="PANTHER" id="PTHR24061:SF599">
    <property type="entry name" value="G-PROTEIN COUPLED RECEPTORS FAMILY 3 PROFILE DOMAIN-CONTAINING PROTEIN"/>
    <property type="match status" value="1"/>
</dbReference>
<dbReference type="InterPro" id="IPR038550">
    <property type="entry name" value="GPCR_3_9-Cys_sf"/>
</dbReference>
<evidence type="ECO:0000259" key="12">
    <source>
        <dbReference type="PROSITE" id="PS50259"/>
    </source>
</evidence>
<evidence type="ECO:0000256" key="7">
    <source>
        <dbReference type="ARBA" id="ARBA00023136"/>
    </source>
</evidence>
<keyword evidence="13" id="KW-1185">Reference proteome</keyword>
<evidence type="ECO:0000256" key="11">
    <source>
        <dbReference type="SAM" id="Phobius"/>
    </source>
</evidence>
<keyword evidence="2" id="KW-1003">Cell membrane</keyword>
<dbReference type="InterPro" id="IPR017978">
    <property type="entry name" value="GPCR_3_C"/>
</dbReference>
<evidence type="ECO:0000256" key="9">
    <source>
        <dbReference type="ARBA" id="ARBA00023180"/>
    </source>
</evidence>
<evidence type="ECO:0000256" key="3">
    <source>
        <dbReference type="ARBA" id="ARBA00022692"/>
    </source>
</evidence>
<feature type="transmembrane region" description="Helical" evidence="11">
    <location>
        <begin position="732"/>
        <end position="752"/>
    </location>
</feature>
<keyword evidence="6" id="KW-0297">G-protein coupled receptor</keyword>
<feature type="transmembrane region" description="Helical" evidence="11">
    <location>
        <begin position="538"/>
        <end position="557"/>
    </location>
</feature>
<dbReference type="PROSITE" id="PS50259">
    <property type="entry name" value="G_PROTEIN_RECEP_F3_4"/>
    <property type="match status" value="1"/>
</dbReference>
<sequence length="803" mass="90858">MLTKFYQHILALVFSAQEINGNPHILSNATLGFHIYDSYFNAKMTYHSTMDLLFKLQESVPNYICDRKKNLIAIIGGADADSSFRMADILSLHKIPQLTYGSFALEERNAIESPTFYRISPNAAHQYPAIIWLLLHFRWTWVGLLIVDDESGEKFLKTLEPLLLRNGICLASTGRIQKQPRWDHLQELYGLLSNIYPTLADTKANTVLFHGEAVTMLLLNSLIFYGHYLYDKKVSIEKVWIMTGQVDIALSGFQRAFSYDYFQGALSFTIHSLDVLGFQKFLRNVKPNWTEGNGFLKDFWEQTFNCSFQNSQEPVVDIGSCTGEERLESLPGPLFEMHMTGHSYSIYNAVYAVAHALHAMFLSTSNHRAIMGDKRIDPQDLHPWQLHHFLQDISFNNSAGETMSFNKNKEMGAGFDITNLIIFPNNSFQRVKVGRVDADTSEGRQFVIHEDMIVWHGHFNQGLPLSECNDHCYPGYYKKEAEGKIICCYTCGSCPEGEFSSQEDMVQCTRCPEDQYPSKDHDQCINKIVTFLSFEEPLGITSTLLSVSLSLITALMLGTFIKHHDTPIVKANNQDITYTLLVSLLLCFLCSFLFLGQPKKVTCFLRQATFGIIFSVAVSCVLAKTITVVVAFMATKPGSRIRKWVGKRTTNFILFLCSFIQAGICMVWLGTSPPFPDFDMQSMTMEIVAECNEGSIIMFYIVLGYMGLLSLISLTVAFFARKLPDSFNEAKFITFSMMIFCSVWLSFVPTYLSTKGKYVVAVEIFSILASSAGLLGCIFSPKCYIILLKPELNKKKILISRNN</sequence>
<evidence type="ECO:0000256" key="1">
    <source>
        <dbReference type="ARBA" id="ARBA00004651"/>
    </source>
</evidence>
<keyword evidence="9" id="KW-0325">Glycoprotein</keyword>
<evidence type="ECO:0000256" key="5">
    <source>
        <dbReference type="ARBA" id="ARBA00022989"/>
    </source>
</evidence>
<gene>
    <name evidence="14" type="primary">LOC107111988</name>
</gene>
<dbReference type="PANTHER" id="PTHR24061">
    <property type="entry name" value="CALCIUM-SENSING RECEPTOR-RELATED"/>
    <property type="match status" value="1"/>
</dbReference>
<feature type="transmembrane region" description="Helical" evidence="11">
    <location>
        <begin position="652"/>
        <end position="670"/>
    </location>
</feature>
<dbReference type="CDD" id="cd15283">
    <property type="entry name" value="7tmC_V2R_pheromone"/>
    <property type="match status" value="1"/>
</dbReference>
<dbReference type="InterPro" id="IPR001828">
    <property type="entry name" value="ANF_lig-bd_rcpt"/>
</dbReference>
<accession>A0ABM1K491</accession>
<keyword evidence="3 11" id="KW-0812">Transmembrane</keyword>
<feature type="transmembrane region" description="Helical" evidence="11">
    <location>
        <begin position="697"/>
        <end position="720"/>
    </location>
</feature>
<evidence type="ECO:0000313" key="13">
    <source>
        <dbReference type="Proteomes" id="UP000694871"/>
    </source>
</evidence>
<dbReference type="Pfam" id="PF01094">
    <property type="entry name" value="ANF_receptor"/>
    <property type="match status" value="1"/>
</dbReference>
<dbReference type="InterPro" id="IPR017979">
    <property type="entry name" value="GPCR_3_CS"/>
</dbReference>
<evidence type="ECO:0000313" key="14">
    <source>
        <dbReference type="RefSeq" id="XP_015268528.1"/>
    </source>
</evidence>
<name>A0ABM1K491_GEKJA</name>
<evidence type="ECO:0000256" key="10">
    <source>
        <dbReference type="ARBA" id="ARBA00023224"/>
    </source>
</evidence>
<feature type="transmembrane region" description="Helical" evidence="11">
    <location>
        <begin position="764"/>
        <end position="787"/>
    </location>
</feature>
<dbReference type="Proteomes" id="UP000694871">
    <property type="component" value="Unplaced"/>
</dbReference>
<dbReference type="InterPro" id="IPR028082">
    <property type="entry name" value="Peripla_BP_I"/>
</dbReference>
<dbReference type="InterPro" id="IPR011500">
    <property type="entry name" value="GPCR_3_9-Cys_dom"/>
</dbReference>
<evidence type="ECO:0000256" key="4">
    <source>
        <dbReference type="ARBA" id="ARBA00022729"/>
    </source>
</evidence>
<dbReference type="InterPro" id="IPR004073">
    <property type="entry name" value="GPCR_3_vmron_rcpt_2"/>
</dbReference>
<dbReference type="PRINTS" id="PR01535">
    <property type="entry name" value="VOMERONASL2R"/>
</dbReference>
<proteinExistence type="predicted"/>
<dbReference type="InterPro" id="IPR000337">
    <property type="entry name" value="GPCR_3"/>
</dbReference>
<dbReference type="Pfam" id="PF07562">
    <property type="entry name" value="NCD3G"/>
    <property type="match status" value="1"/>
</dbReference>
<keyword evidence="10" id="KW-0807">Transducer</keyword>
<dbReference type="PRINTS" id="PR00248">
    <property type="entry name" value="GPCRMGR"/>
</dbReference>
<evidence type="ECO:0000256" key="2">
    <source>
        <dbReference type="ARBA" id="ARBA00022475"/>
    </source>
</evidence>
<evidence type="ECO:0000256" key="6">
    <source>
        <dbReference type="ARBA" id="ARBA00023040"/>
    </source>
</evidence>
<dbReference type="SUPFAM" id="SSF53822">
    <property type="entry name" value="Periplasmic binding protein-like I"/>
    <property type="match status" value="1"/>
</dbReference>
<dbReference type="InterPro" id="IPR000068">
    <property type="entry name" value="GPCR_3_Ca_sens_rcpt-rel"/>
</dbReference>
<keyword evidence="7 11" id="KW-0472">Membrane</keyword>
<feature type="transmembrane region" description="Helical" evidence="11">
    <location>
        <begin position="608"/>
        <end position="632"/>
    </location>
</feature>
<keyword evidence="8" id="KW-0675">Receptor</keyword>
<organism evidence="13 14">
    <name type="scientific">Gekko japonicus</name>
    <name type="common">Schlegel's Japanese gecko</name>
    <dbReference type="NCBI Taxonomy" id="146911"/>
    <lineage>
        <taxon>Eukaryota</taxon>
        <taxon>Metazoa</taxon>
        <taxon>Chordata</taxon>
        <taxon>Craniata</taxon>
        <taxon>Vertebrata</taxon>
        <taxon>Euteleostomi</taxon>
        <taxon>Lepidosauria</taxon>
        <taxon>Squamata</taxon>
        <taxon>Bifurcata</taxon>
        <taxon>Gekkota</taxon>
        <taxon>Gekkonidae</taxon>
        <taxon>Gekkoninae</taxon>
        <taxon>Gekko</taxon>
    </lineage>
</organism>
<reference evidence="14" key="1">
    <citation type="submission" date="2025-08" db="UniProtKB">
        <authorList>
            <consortium name="RefSeq"/>
        </authorList>
    </citation>
    <scope>IDENTIFICATION</scope>
</reference>
<dbReference type="RefSeq" id="XP_015268528.1">
    <property type="nucleotide sequence ID" value="XM_015413042.1"/>
</dbReference>
<feature type="domain" description="G-protein coupled receptors family 3 profile" evidence="12">
    <location>
        <begin position="538"/>
        <end position="802"/>
    </location>
</feature>
<keyword evidence="5 11" id="KW-1133">Transmembrane helix</keyword>
<dbReference type="Gene3D" id="3.40.50.2300">
    <property type="match status" value="2"/>
</dbReference>
<protein>
    <submittedName>
        <fullName evidence="14">Vomeronasal type-2 receptor 26-like</fullName>
    </submittedName>
</protein>